<keyword evidence="2" id="KW-1185">Reference proteome</keyword>
<dbReference type="HOGENOM" id="CLU_1428835_0_0_1"/>
<evidence type="ECO:0000313" key="1">
    <source>
        <dbReference type="EMBL" id="KIJ37515.1"/>
    </source>
</evidence>
<dbReference type="EMBL" id="KN837168">
    <property type="protein sequence ID" value="KIJ37515.1"/>
    <property type="molecule type" value="Genomic_DNA"/>
</dbReference>
<name>A0A0C9VIX3_SPHS4</name>
<sequence>MNGNRRQTQAVLRFSPIGLQAISPTTRHLRPFLGHINIHASSIHLVLTVLNTSIIPSQHQQQDLHSSQTIQHAACSEHWITTTLKVLWTNLAVGQYLSLNDNMINVHSVIFAVFLPEFGEEESKYMPLSDTPRLAILIENFGFQSLKSAHVIGQRYQDSVTTVTLETLDEDQSREFFLVNLLECIMRVWT</sequence>
<accession>A0A0C9VIX3</accession>
<gene>
    <name evidence="1" type="ORF">M422DRAFT_259874</name>
</gene>
<dbReference type="AlphaFoldDB" id="A0A0C9VIX3"/>
<protein>
    <submittedName>
        <fullName evidence="1">Uncharacterized protein</fullName>
    </submittedName>
</protein>
<evidence type="ECO:0000313" key="2">
    <source>
        <dbReference type="Proteomes" id="UP000054279"/>
    </source>
</evidence>
<reference evidence="1 2" key="1">
    <citation type="submission" date="2014-06" db="EMBL/GenBank/DDBJ databases">
        <title>Evolutionary Origins and Diversification of the Mycorrhizal Mutualists.</title>
        <authorList>
            <consortium name="DOE Joint Genome Institute"/>
            <consortium name="Mycorrhizal Genomics Consortium"/>
            <person name="Kohler A."/>
            <person name="Kuo A."/>
            <person name="Nagy L.G."/>
            <person name="Floudas D."/>
            <person name="Copeland A."/>
            <person name="Barry K.W."/>
            <person name="Cichocki N."/>
            <person name="Veneault-Fourrey C."/>
            <person name="LaButti K."/>
            <person name="Lindquist E.A."/>
            <person name="Lipzen A."/>
            <person name="Lundell T."/>
            <person name="Morin E."/>
            <person name="Murat C."/>
            <person name="Riley R."/>
            <person name="Ohm R."/>
            <person name="Sun H."/>
            <person name="Tunlid A."/>
            <person name="Henrissat B."/>
            <person name="Grigoriev I.V."/>
            <person name="Hibbett D.S."/>
            <person name="Martin F."/>
        </authorList>
    </citation>
    <scope>NUCLEOTIDE SEQUENCE [LARGE SCALE GENOMIC DNA]</scope>
    <source>
        <strain evidence="1 2">SS14</strain>
    </source>
</reference>
<dbReference type="Proteomes" id="UP000054279">
    <property type="component" value="Unassembled WGS sequence"/>
</dbReference>
<proteinExistence type="predicted"/>
<organism evidence="1 2">
    <name type="scientific">Sphaerobolus stellatus (strain SS14)</name>
    <dbReference type="NCBI Taxonomy" id="990650"/>
    <lineage>
        <taxon>Eukaryota</taxon>
        <taxon>Fungi</taxon>
        <taxon>Dikarya</taxon>
        <taxon>Basidiomycota</taxon>
        <taxon>Agaricomycotina</taxon>
        <taxon>Agaricomycetes</taxon>
        <taxon>Phallomycetidae</taxon>
        <taxon>Geastrales</taxon>
        <taxon>Sphaerobolaceae</taxon>
        <taxon>Sphaerobolus</taxon>
    </lineage>
</organism>